<keyword evidence="1" id="KW-0812">Transmembrane</keyword>
<dbReference type="EMBL" id="JBBCAQ010000034">
    <property type="protein sequence ID" value="KAK7580387.1"/>
    <property type="molecule type" value="Genomic_DNA"/>
</dbReference>
<accession>A0AAN9TNH2</accession>
<comment type="caution">
    <text evidence="2">The sequence shown here is derived from an EMBL/GenBank/DDBJ whole genome shotgun (WGS) entry which is preliminary data.</text>
</comment>
<gene>
    <name evidence="2" type="ORF">V9T40_001016</name>
</gene>
<keyword evidence="1" id="KW-0472">Membrane</keyword>
<evidence type="ECO:0000256" key="1">
    <source>
        <dbReference type="SAM" id="Phobius"/>
    </source>
</evidence>
<evidence type="ECO:0000313" key="3">
    <source>
        <dbReference type="Proteomes" id="UP001367676"/>
    </source>
</evidence>
<keyword evidence="1" id="KW-1133">Transmembrane helix</keyword>
<organism evidence="2 3">
    <name type="scientific">Parthenolecanium corni</name>
    <dbReference type="NCBI Taxonomy" id="536013"/>
    <lineage>
        <taxon>Eukaryota</taxon>
        <taxon>Metazoa</taxon>
        <taxon>Ecdysozoa</taxon>
        <taxon>Arthropoda</taxon>
        <taxon>Hexapoda</taxon>
        <taxon>Insecta</taxon>
        <taxon>Pterygota</taxon>
        <taxon>Neoptera</taxon>
        <taxon>Paraneoptera</taxon>
        <taxon>Hemiptera</taxon>
        <taxon>Sternorrhyncha</taxon>
        <taxon>Coccoidea</taxon>
        <taxon>Coccidae</taxon>
        <taxon>Parthenolecanium</taxon>
    </lineage>
</organism>
<sequence length="169" mass="18441">MADLADKIDDLICTFDGTLNATADMIAMYSFGVFVFVFLVFVLVCHLWSKYRKPKPSGQKLQNSVDAKLQPDTQKSVASLGSTKAGVPATPPVRKRLGSKSGKIANIAPVKPKSLILPPPATGSDTEAVKWVNDLFFWLYSDQVVVNELVNLWIQSLNEAMKPSVAEVS</sequence>
<protein>
    <submittedName>
        <fullName evidence="2">Uncharacterized protein</fullName>
    </submittedName>
</protein>
<proteinExistence type="predicted"/>
<name>A0AAN9TNH2_9HEMI</name>
<evidence type="ECO:0000313" key="2">
    <source>
        <dbReference type="EMBL" id="KAK7580387.1"/>
    </source>
</evidence>
<feature type="transmembrane region" description="Helical" evidence="1">
    <location>
        <begin position="26"/>
        <end position="48"/>
    </location>
</feature>
<keyword evidence="3" id="KW-1185">Reference proteome</keyword>
<reference evidence="2 3" key="1">
    <citation type="submission" date="2024-03" db="EMBL/GenBank/DDBJ databases">
        <title>Adaptation during the transition from Ophiocordyceps entomopathogen to insect associate is accompanied by gene loss and intensified selection.</title>
        <authorList>
            <person name="Ward C.M."/>
            <person name="Onetto C.A."/>
            <person name="Borneman A.R."/>
        </authorList>
    </citation>
    <scope>NUCLEOTIDE SEQUENCE [LARGE SCALE GENOMIC DNA]</scope>
    <source>
        <strain evidence="2">AWRI1</strain>
        <tissue evidence="2">Single Adult Female</tissue>
    </source>
</reference>
<dbReference type="AlphaFoldDB" id="A0AAN9TNH2"/>
<dbReference type="Proteomes" id="UP001367676">
    <property type="component" value="Unassembled WGS sequence"/>
</dbReference>